<proteinExistence type="predicted"/>
<evidence type="ECO:0000259" key="3">
    <source>
        <dbReference type="Pfam" id="PF13359"/>
    </source>
</evidence>
<evidence type="ECO:0000256" key="2">
    <source>
        <dbReference type="ARBA" id="ARBA00022723"/>
    </source>
</evidence>
<evidence type="ECO:0000313" key="5">
    <source>
        <dbReference type="Proteomes" id="UP000054549"/>
    </source>
</evidence>
<dbReference type="AlphaFoldDB" id="A0A0C2TJY6"/>
<dbReference type="Proteomes" id="UP000054549">
    <property type="component" value="Unassembled WGS sequence"/>
</dbReference>
<dbReference type="GO" id="GO:0046872">
    <property type="term" value="F:metal ion binding"/>
    <property type="evidence" value="ECO:0007669"/>
    <property type="project" value="UniProtKB-KW"/>
</dbReference>
<evidence type="ECO:0000313" key="4">
    <source>
        <dbReference type="EMBL" id="KIL67329.1"/>
    </source>
</evidence>
<dbReference type="HOGENOM" id="CLU_018552_2_4_1"/>
<keyword evidence="2" id="KW-0479">Metal-binding</keyword>
<protein>
    <recommendedName>
        <fullName evidence="3">DDE Tnp4 domain-containing protein</fullName>
    </recommendedName>
</protein>
<accession>A0A0C2TJY6</accession>
<dbReference type="InParanoid" id="A0A0C2TJY6"/>
<name>A0A0C2TJY6_AMAMK</name>
<evidence type="ECO:0000256" key="1">
    <source>
        <dbReference type="ARBA" id="ARBA00001968"/>
    </source>
</evidence>
<comment type="cofactor">
    <cofactor evidence="1">
        <name>a divalent metal cation</name>
        <dbReference type="ChEBI" id="CHEBI:60240"/>
    </cofactor>
</comment>
<feature type="domain" description="DDE Tnp4" evidence="3">
    <location>
        <begin position="110"/>
        <end position="189"/>
    </location>
</feature>
<dbReference type="STRING" id="946122.A0A0C2TJY6"/>
<dbReference type="OrthoDB" id="3233403at2759"/>
<dbReference type="InterPro" id="IPR027806">
    <property type="entry name" value="HARBI1_dom"/>
</dbReference>
<dbReference type="Pfam" id="PF13359">
    <property type="entry name" value="DDE_Tnp_4"/>
    <property type="match status" value="1"/>
</dbReference>
<keyword evidence="5" id="KW-1185">Reference proteome</keyword>
<dbReference type="EMBL" id="KN818232">
    <property type="protein sequence ID" value="KIL67329.1"/>
    <property type="molecule type" value="Genomic_DNA"/>
</dbReference>
<feature type="non-terminal residue" evidence="4">
    <location>
        <position position="1"/>
    </location>
</feature>
<gene>
    <name evidence="4" type="ORF">M378DRAFT_74154</name>
</gene>
<reference evidence="4 5" key="1">
    <citation type="submission" date="2014-04" db="EMBL/GenBank/DDBJ databases">
        <title>Evolutionary Origins and Diversification of the Mycorrhizal Mutualists.</title>
        <authorList>
            <consortium name="DOE Joint Genome Institute"/>
            <consortium name="Mycorrhizal Genomics Consortium"/>
            <person name="Kohler A."/>
            <person name="Kuo A."/>
            <person name="Nagy L.G."/>
            <person name="Floudas D."/>
            <person name="Copeland A."/>
            <person name="Barry K.W."/>
            <person name="Cichocki N."/>
            <person name="Veneault-Fourrey C."/>
            <person name="LaButti K."/>
            <person name="Lindquist E.A."/>
            <person name="Lipzen A."/>
            <person name="Lundell T."/>
            <person name="Morin E."/>
            <person name="Murat C."/>
            <person name="Riley R."/>
            <person name="Ohm R."/>
            <person name="Sun H."/>
            <person name="Tunlid A."/>
            <person name="Henrissat B."/>
            <person name="Grigoriev I.V."/>
            <person name="Hibbett D.S."/>
            <person name="Martin F."/>
        </authorList>
    </citation>
    <scope>NUCLEOTIDE SEQUENCE [LARGE SCALE GENOMIC DNA]</scope>
    <source>
        <strain evidence="4 5">Koide BX008</strain>
    </source>
</reference>
<organism evidence="4 5">
    <name type="scientific">Amanita muscaria (strain Koide BX008)</name>
    <dbReference type="NCBI Taxonomy" id="946122"/>
    <lineage>
        <taxon>Eukaryota</taxon>
        <taxon>Fungi</taxon>
        <taxon>Dikarya</taxon>
        <taxon>Basidiomycota</taxon>
        <taxon>Agaricomycotina</taxon>
        <taxon>Agaricomycetes</taxon>
        <taxon>Agaricomycetidae</taxon>
        <taxon>Agaricales</taxon>
        <taxon>Pluteineae</taxon>
        <taxon>Amanitaceae</taxon>
        <taxon>Amanita</taxon>
    </lineage>
</organism>
<sequence length="208" mass="24073">LGRDTFDRLVTMLAPNSIFLSKGKKPQRHVKYQLACFLMRYGSRGSDVIGTAMKMSIGYGTVILYCRRVTRALRQLRMKYIGWPITERQEGIEERIEARSGFPKCLGSGDGSLFRWEERPEEDGEAFQGRKKFLGTNVQATVDDRIRFTSFEIRWPAAVPDSKVFKQSHLWQHRNKYFTGGRYILMDKGQWFAYYSFSALLAIAVLMT</sequence>